<evidence type="ECO:0000313" key="2">
    <source>
        <dbReference type="Proteomes" id="UP000694414"/>
    </source>
</evidence>
<dbReference type="Ensembl" id="ENSPSMT00000039329.1">
    <property type="protein sequence ID" value="ENSPSMP00000034114.1"/>
    <property type="gene ID" value="ENSPSMG00000023514.1"/>
</dbReference>
<reference evidence="1" key="2">
    <citation type="submission" date="2025-09" db="UniProtKB">
        <authorList>
            <consortium name="Ensembl"/>
        </authorList>
    </citation>
    <scope>IDENTIFICATION</scope>
</reference>
<sequence>VSYYIKWLGLFGFFFETGSCSVALARVQWHHHSSLKPPTPGLKQSSCLSLPSSWDYRHVPLCLANFSIFRRDGVLLFSGWSRTSELK</sequence>
<organism evidence="1 2">
    <name type="scientific">Prolemur simus</name>
    <name type="common">Greater bamboo lemur</name>
    <name type="synonym">Hapalemur simus</name>
    <dbReference type="NCBI Taxonomy" id="1328070"/>
    <lineage>
        <taxon>Eukaryota</taxon>
        <taxon>Metazoa</taxon>
        <taxon>Chordata</taxon>
        <taxon>Craniata</taxon>
        <taxon>Vertebrata</taxon>
        <taxon>Euteleostomi</taxon>
        <taxon>Mammalia</taxon>
        <taxon>Eutheria</taxon>
        <taxon>Euarchontoglires</taxon>
        <taxon>Primates</taxon>
        <taxon>Strepsirrhini</taxon>
        <taxon>Lemuriformes</taxon>
        <taxon>Lemuridae</taxon>
        <taxon>Prolemur</taxon>
    </lineage>
</organism>
<reference evidence="1" key="1">
    <citation type="submission" date="2025-08" db="UniProtKB">
        <authorList>
            <consortium name="Ensembl"/>
        </authorList>
    </citation>
    <scope>IDENTIFICATION</scope>
</reference>
<keyword evidence="2" id="KW-1185">Reference proteome</keyword>
<dbReference type="AlphaFoldDB" id="A0A8C9AQN6"/>
<proteinExistence type="predicted"/>
<dbReference type="Proteomes" id="UP000694414">
    <property type="component" value="Unplaced"/>
</dbReference>
<name>A0A8C9AQN6_PROSS</name>
<protein>
    <submittedName>
        <fullName evidence="1">Uncharacterized protein</fullName>
    </submittedName>
</protein>
<evidence type="ECO:0000313" key="1">
    <source>
        <dbReference type="Ensembl" id="ENSPSMP00000034114.1"/>
    </source>
</evidence>
<dbReference type="PANTHER" id="PTHR46254">
    <property type="entry name" value="PROTEIN GVQW1-RELATED"/>
    <property type="match status" value="1"/>
</dbReference>
<dbReference type="GeneTree" id="ENSGT00940000161627"/>
<accession>A0A8C9AQN6</accession>